<dbReference type="RefSeq" id="XP_060351510.1">
    <property type="nucleotide sequence ID" value="XM_060490044.1"/>
</dbReference>
<comment type="similarity">
    <text evidence="2">Belongs to the SVP26 family.</text>
</comment>
<organism evidence="8 9">
    <name type="scientific">Colletotrichum paranaense</name>
    <dbReference type="NCBI Taxonomy" id="1914294"/>
    <lineage>
        <taxon>Eukaryota</taxon>
        <taxon>Fungi</taxon>
        <taxon>Dikarya</taxon>
        <taxon>Ascomycota</taxon>
        <taxon>Pezizomycotina</taxon>
        <taxon>Sordariomycetes</taxon>
        <taxon>Hypocreomycetidae</taxon>
        <taxon>Glomerellales</taxon>
        <taxon>Glomerellaceae</taxon>
        <taxon>Colletotrichum</taxon>
        <taxon>Colletotrichum acutatum species complex</taxon>
    </lineage>
</organism>
<proteinExistence type="inferred from homology"/>
<evidence type="ECO:0000256" key="2">
    <source>
        <dbReference type="ARBA" id="ARBA00008096"/>
    </source>
</evidence>
<dbReference type="EMBL" id="MOPA01000004">
    <property type="protein sequence ID" value="KAK1542381.1"/>
    <property type="molecule type" value="Genomic_DNA"/>
</dbReference>
<comment type="caution">
    <text evidence="8">The sequence shown here is derived from an EMBL/GenBank/DDBJ whole genome shotgun (WGS) entry which is preliminary data.</text>
</comment>
<dbReference type="Pfam" id="PF04148">
    <property type="entry name" value="Erv26"/>
    <property type="match status" value="1"/>
</dbReference>
<evidence type="ECO:0000256" key="4">
    <source>
        <dbReference type="ARBA" id="ARBA00022989"/>
    </source>
</evidence>
<evidence type="ECO:0000256" key="1">
    <source>
        <dbReference type="ARBA" id="ARBA00004141"/>
    </source>
</evidence>
<keyword evidence="5 7" id="KW-0472">Membrane</keyword>
<protein>
    <submittedName>
        <fullName evidence="8">Transmembrane adaptor Erv26</fullName>
    </submittedName>
</protein>
<accession>A0ABQ9SS81</accession>
<dbReference type="GeneID" id="85373943"/>
<evidence type="ECO:0000313" key="9">
    <source>
        <dbReference type="Proteomes" id="UP001241169"/>
    </source>
</evidence>
<name>A0ABQ9SS81_9PEZI</name>
<dbReference type="Proteomes" id="UP001241169">
    <property type="component" value="Unassembled WGS sequence"/>
</dbReference>
<reference evidence="8 9" key="1">
    <citation type="submission" date="2016-10" db="EMBL/GenBank/DDBJ databases">
        <title>The genome sequence of Colletotrichum fioriniae PJ7.</title>
        <authorList>
            <person name="Baroncelli R."/>
        </authorList>
    </citation>
    <scope>NUCLEOTIDE SEQUENCE [LARGE SCALE GENOMIC DNA]</scope>
    <source>
        <strain evidence="8 9">IMI 384185</strain>
    </source>
</reference>
<dbReference type="InterPro" id="IPR007277">
    <property type="entry name" value="Svp26/Tex261"/>
</dbReference>
<dbReference type="PANTHER" id="PTHR13144:SF0">
    <property type="entry name" value="PROTEIN TEX261"/>
    <property type="match status" value="1"/>
</dbReference>
<feature type="transmembrane region" description="Helical" evidence="7">
    <location>
        <begin position="6"/>
        <end position="28"/>
    </location>
</feature>
<keyword evidence="3 7" id="KW-0812">Transmembrane</keyword>
<evidence type="ECO:0000256" key="6">
    <source>
        <dbReference type="SAM" id="MobiDB-lite"/>
    </source>
</evidence>
<feature type="transmembrane region" description="Helical" evidence="7">
    <location>
        <begin position="141"/>
        <end position="160"/>
    </location>
</feature>
<feature type="transmembrane region" description="Helical" evidence="7">
    <location>
        <begin position="40"/>
        <end position="59"/>
    </location>
</feature>
<evidence type="ECO:0000256" key="5">
    <source>
        <dbReference type="ARBA" id="ARBA00023136"/>
    </source>
</evidence>
<keyword evidence="4 7" id="KW-1133">Transmembrane helix</keyword>
<sequence length="383" mass="42179">MWILPLVGYLGSIVGFCFLTLAIASGLYYLSELVEEHTVFAKRLLTKLIYSVIVLQLLLCIVDRFPFKLTLMGVVSHVVYLGNMRRFPFVRLTDPLFLASCVLVLVNHYIWFRHFSAAQQRSYSNMHSYYDQPDVPSFTEIASYFGLCVWLIPFALFVSLSASDNVLPTMGSEDPLRDSSGKSKRQGFVKSIVDTVLGALAEVFRTVGWERIYGNYGIINPEKERENRYLGIFSSQKAPLGVVLLVRLFCTKGPSSDFPPAQSLIAIHTTHIISVAAKTNKHPSLALTAAKMSSNQAHSPSQYTAIPRPRQAQFSNVFTYNQPNESDSLNTWLTAPASAAPFHNIAAYRLSASASAGGANMRGPAPAPSSNGATWGSGHGRQN</sequence>
<feature type="transmembrane region" description="Helical" evidence="7">
    <location>
        <begin position="95"/>
        <end position="112"/>
    </location>
</feature>
<dbReference type="PANTHER" id="PTHR13144">
    <property type="entry name" value="TEX261 PROTEIN"/>
    <property type="match status" value="1"/>
</dbReference>
<evidence type="ECO:0000256" key="7">
    <source>
        <dbReference type="SAM" id="Phobius"/>
    </source>
</evidence>
<keyword evidence="9" id="KW-1185">Reference proteome</keyword>
<evidence type="ECO:0000313" key="8">
    <source>
        <dbReference type="EMBL" id="KAK1542381.1"/>
    </source>
</evidence>
<gene>
    <name evidence="8" type="ORF">CPAR01_05768</name>
</gene>
<evidence type="ECO:0000256" key="3">
    <source>
        <dbReference type="ARBA" id="ARBA00022692"/>
    </source>
</evidence>
<feature type="region of interest" description="Disordered" evidence="6">
    <location>
        <begin position="356"/>
        <end position="383"/>
    </location>
</feature>
<comment type="subcellular location">
    <subcellularLocation>
        <location evidence="1">Membrane</location>
        <topology evidence="1">Multi-pass membrane protein</topology>
    </subcellularLocation>
</comment>